<evidence type="ECO:0000259" key="1">
    <source>
        <dbReference type="Pfam" id="PF13304"/>
    </source>
</evidence>
<accession>A0A1C3X803</accession>
<organism evidence="3 4">
    <name type="scientific">Bradyrhizobium shewense</name>
    <dbReference type="NCBI Taxonomy" id="1761772"/>
    <lineage>
        <taxon>Bacteria</taxon>
        <taxon>Pseudomonadati</taxon>
        <taxon>Pseudomonadota</taxon>
        <taxon>Alphaproteobacteria</taxon>
        <taxon>Hyphomicrobiales</taxon>
        <taxon>Nitrobacteraceae</taxon>
        <taxon>Bradyrhizobium</taxon>
    </lineage>
</organism>
<gene>
    <name evidence="3" type="ORF">GA0061098_101327</name>
</gene>
<proteinExistence type="predicted"/>
<dbReference type="PANTHER" id="PTHR43581:SF2">
    <property type="entry name" value="EXCINUCLEASE ATPASE SUBUNIT"/>
    <property type="match status" value="1"/>
</dbReference>
<reference evidence="4" key="1">
    <citation type="submission" date="2016-08" db="EMBL/GenBank/DDBJ databases">
        <authorList>
            <person name="Varghese N."/>
            <person name="Submissions Spin"/>
        </authorList>
    </citation>
    <scope>NUCLEOTIDE SEQUENCE [LARGE SCALE GENOMIC DNA]</scope>
    <source>
        <strain evidence="4">ERR11</strain>
    </source>
</reference>
<dbReference type="InterPro" id="IPR034139">
    <property type="entry name" value="TOPRIM_OLD"/>
</dbReference>
<dbReference type="AlphaFoldDB" id="A0A1C3X803"/>
<feature type="domain" description="OLD protein-like TOPRIM" evidence="2">
    <location>
        <begin position="357"/>
        <end position="423"/>
    </location>
</feature>
<feature type="domain" description="ATPase AAA-type core" evidence="1">
    <location>
        <begin position="235"/>
        <end position="305"/>
    </location>
</feature>
<dbReference type="InterPro" id="IPR051396">
    <property type="entry name" value="Bact_Antivir_Def_Nuclease"/>
</dbReference>
<dbReference type="GO" id="GO:0016887">
    <property type="term" value="F:ATP hydrolysis activity"/>
    <property type="evidence" value="ECO:0007669"/>
    <property type="project" value="InterPro"/>
</dbReference>
<dbReference type="InterPro" id="IPR003959">
    <property type="entry name" value="ATPase_AAA_core"/>
</dbReference>
<dbReference type="Pfam" id="PF13304">
    <property type="entry name" value="AAA_21"/>
    <property type="match status" value="1"/>
</dbReference>
<dbReference type="EMBL" id="FMAI01000013">
    <property type="protein sequence ID" value="SCB48378.1"/>
    <property type="molecule type" value="Genomic_DNA"/>
</dbReference>
<protein>
    <submittedName>
        <fullName evidence="3">Predicted ATPase</fullName>
    </submittedName>
</protein>
<dbReference type="Gene3D" id="3.40.50.300">
    <property type="entry name" value="P-loop containing nucleotide triphosphate hydrolases"/>
    <property type="match status" value="1"/>
</dbReference>
<name>A0A1C3X803_9BRAD</name>
<dbReference type="PANTHER" id="PTHR43581">
    <property type="entry name" value="ATP/GTP PHOSPHATASE"/>
    <property type="match status" value="1"/>
</dbReference>
<evidence type="ECO:0000313" key="3">
    <source>
        <dbReference type="EMBL" id="SCB48378.1"/>
    </source>
</evidence>
<keyword evidence="4" id="KW-1185">Reference proteome</keyword>
<dbReference type="Pfam" id="PF20469">
    <property type="entry name" value="OLD-like_TOPRIM"/>
    <property type="match status" value="1"/>
</dbReference>
<evidence type="ECO:0000313" key="4">
    <source>
        <dbReference type="Proteomes" id="UP000199184"/>
    </source>
</evidence>
<dbReference type="InterPro" id="IPR027417">
    <property type="entry name" value="P-loop_NTPase"/>
</dbReference>
<dbReference type="GO" id="GO:0005524">
    <property type="term" value="F:ATP binding"/>
    <property type="evidence" value="ECO:0007669"/>
    <property type="project" value="InterPro"/>
</dbReference>
<sequence>MVAALTSNEKALRENPVLESVSLKFTELAEPLRIPAQGVTIFVGPNNSGKSLVLREIEQDIASHANIAKKIVSDFEIVWIGEEQLKSDITKLTEKAPSNTSPDNVYVGRFNPDGRFGGHSIPHRPLREYMAARREMRWIASQFLRFFLIRLDGRTRFDLTNDRPRGDLLGLAQNILMHLFQDGDARKKVREIVFDAFNVYFTVEQLSAESLRIRLSSVEPDDNEQNWNDAAREFHGKALHIKDASDGVQAFVGIVCAVLSGDYRAILIDEPEAFLHPPLARKLGHQLTSNLKAGGTLMASTHSPDFLMGCLQASPHVRVVRLEYSNNKSKGKIVDSAVLTKLFKAPLLRSANVISALFHDGVVVTESDNDRAFYAEIYYRLAEQEKGYPSILFVNAQNKQTIRDIIGPLRAFGIPAAAIVDVDILKDGGGDWIPWLKAAHVPTALHVGLGHQRATLHKLFVDQKLDMEHGGITQLGSGDQAAANELFDQLQQYGISAVRNGEVESWLSDLGIKSKKAAWAVEMLERLGGDPNDPEYVKPAAGDVWDFMRNVVKWVKEPGRKGTD</sequence>
<dbReference type="RefSeq" id="WP_129590916.1">
    <property type="nucleotide sequence ID" value="NZ_FMAI01000013.1"/>
</dbReference>
<dbReference type="SUPFAM" id="SSF52540">
    <property type="entry name" value="P-loop containing nucleoside triphosphate hydrolases"/>
    <property type="match status" value="1"/>
</dbReference>
<evidence type="ECO:0000259" key="2">
    <source>
        <dbReference type="Pfam" id="PF20469"/>
    </source>
</evidence>
<dbReference type="Proteomes" id="UP000199184">
    <property type="component" value="Unassembled WGS sequence"/>
</dbReference>